<evidence type="ECO:0000313" key="2">
    <source>
        <dbReference type="Proteomes" id="UP001201812"/>
    </source>
</evidence>
<keyword evidence="2" id="KW-1185">Reference proteome</keyword>
<reference evidence="1" key="1">
    <citation type="submission" date="2022-01" db="EMBL/GenBank/DDBJ databases">
        <title>Genome Sequence Resource for Two Populations of Ditylenchus destructor, the Migratory Endoparasitic Phytonematode.</title>
        <authorList>
            <person name="Zhang H."/>
            <person name="Lin R."/>
            <person name="Xie B."/>
        </authorList>
    </citation>
    <scope>NUCLEOTIDE SEQUENCE</scope>
    <source>
        <strain evidence="1">BazhouSP</strain>
    </source>
</reference>
<organism evidence="1 2">
    <name type="scientific">Ditylenchus destructor</name>
    <dbReference type="NCBI Taxonomy" id="166010"/>
    <lineage>
        <taxon>Eukaryota</taxon>
        <taxon>Metazoa</taxon>
        <taxon>Ecdysozoa</taxon>
        <taxon>Nematoda</taxon>
        <taxon>Chromadorea</taxon>
        <taxon>Rhabditida</taxon>
        <taxon>Tylenchina</taxon>
        <taxon>Tylenchomorpha</taxon>
        <taxon>Sphaerularioidea</taxon>
        <taxon>Anguinidae</taxon>
        <taxon>Anguininae</taxon>
        <taxon>Ditylenchus</taxon>
    </lineage>
</organism>
<gene>
    <name evidence="1" type="ORF">DdX_02923</name>
</gene>
<protein>
    <submittedName>
        <fullName evidence="1">Uncharacterized protein</fullName>
    </submittedName>
</protein>
<proteinExistence type="predicted"/>
<dbReference type="AlphaFoldDB" id="A0AAD4NIB2"/>
<comment type="caution">
    <text evidence="1">The sequence shown here is derived from an EMBL/GenBank/DDBJ whole genome shotgun (WGS) entry which is preliminary data.</text>
</comment>
<name>A0AAD4NIB2_9BILA</name>
<evidence type="ECO:0000313" key="1">
    <source>
        <dbReference type="EMBL" id="KAI1726220.1"/>
    </source>
</evidence>
<sequence>MTAAGSLSSLHTDFHFPFRTTLAGHKQQRAKLEPLFTLVCQQDYGSATYDRKDTYSITNKRFRHADTHTKDT</sequence>
<dbReference type="Proteomes" id="UP001201812">
    <property type="component" value="Unassembled WGS sequence"/>
</dbReference>
<dbReference type="EMBL" id="JAKKPZ010000002">
    <property type="protein sequence ID" value="KAI1726220.1"/>
    <property type="molecule type" value="Genomic_DNA"/>
</dbReference>
<accession>A0AAD4NIB2</accession>